<sequence length="153" mass="17326">MEQESYVNDKPFNPPFTHKNRSSKCLVYILILVVFLSISFLISWRVLLKIKTPTLQLSTVNIEHLYYDSSSLNMTIVGKIDLHNPNFGPFKFFGGPMTLLRDIGLGLIKLGSFAEVTGEVRVVKIIHRHVSAVMDCSMDLNLKSQGIQDLLCR</sequence>
<comment type="caution">
    <text evidence="2">The sequence shown here is derived from an EMBL/GenBank/DDBJ whole genome shotgun (WGS) entry which is preliminary data.</text>
</comment>
<evidence type="ECO:0000313" key="3">
    <source>
        <dbReference type="Proteomes" id="UP000231279"/>
    </source>
</evidence>
<organism evidence="2 3">
    <name type="scientific">Handroanthus impetiginosus</name>
    <dbReference type="NCBI Taxonomy" id="429701"/>
    <lineage>
        <taxon>Eukaryota</taxon>
        <taxon>Viridiplantae</taxon>
        <taxon>Streptophyta</taxon>
        <taxon>Embryophyta</taxon>
        <taxon>Tracheophyta</taxon>
        <taxon>Spermatophyta</taxon>
        <taxon>Magnoliopsida</taxon>
        <taxon>eudicotyledons</taxon>
        <taxon>Gunneridae</taxon>
        <taxon>Pentapetalae</taxon>
        <taxon>asterids</taxon>
        <taxon>lamiids</taxon>
        <taxon>Lamiales</taxon>
        <taxon>Bignoniaceae</taxon>
        <taxon>Crescentiina</taxon>
        <taxon>Tabebuia alliance</taxon>
        <taxon>Handroanthus</taxon>
    </lineage>
</organism>
<dbReference type="OrthoDB" id="1894389at2759"/>
<evidence type="ECO:0008006" key="4">
    <source>
        <dbReference type="Google" id="ProtNLM"/>
    </source>
</evidence>
<evidence type="ECO:0000313" key="2">
    <source>
        <dbReference type="EMBL" id="PIN07246.1"/>
    </source>
</evidence>
<proteinExistence type="predicted"/>
<dbReference type="EMBL" id="NKXS01004167">
    <property type="protein sequence ID" value="PIN07246.1"/>
    <property type="molecule type" value="Genomic_DNA"/>
</dbReference>
<keyword evidence="1" id="KW-1133">Transmembrane helix</keyword>
<gene>
    <name evidence="2" type="ORF">CDL12_20191</name>
</gene>
<feature type="transmembrane region" description="Helical" evidence="1">
    <location>
        <begin position="26"/>
        <end position="48"/>
    </location>
</feature>
<name>A0A2G9GPQ3_9LAMI</name>
<keyword evidence="3" id="KW-1185">Reference proteome</keyword>
<keyword evidence="1" id="KW-0812">Transmembrane</keyword>
<keyword evidence="1" id="KW-0472">Membrane</keyword>
<dbReference type="Proteomes" id="UP000231279">
    <property type="component" value="Unassembled WGS sequence"/>
</dbReference>
<evidence type="ECO:0000256" key="1">
    <source>
        <dbReference type="SAM" id="Phobius"/>
    </source>
</evidence>
<protein>
    <recommendedName>
        <fullName evidence="4">Late embryogenesis abundant protein LEA-2 subgroup domain-containing protein</fullName>
    </recommendedName>
</protein>
<accession>A0A2G9GPQ3</accession>
<reference evidence="3" key="1">
    <citation type="journal article" date="2018" name="Gigascience">
        <title>Genome assembly of the Pink Ipe (Handroanthus impetiginosus, Bignoniaceae), a highly valued, ecologically keystone Neotropical timber forest tree.</title>
        <authorList>
            <person name="Silva-Junior O.B."/>
            <person name="Grattapaglia D."/>
            <person name="Novaes E."/>
            <person name="Collevatti R.G."/>
        </authorList>
    </citation>
    <scope>NUCLEOTIDE SEQUENCE [LARGE SCALE GENOMIC DNA]</scope>
    <source>
        <strain evidence="3">cv. UFG-1</strain>
    </source>
</reference>
<dbReference type="AlphaFoldDB" id="A0A2G9GPQ3"/>